<evidence type="ECO:0008006" key="3">
    <source>
        <dbReference type="Google" id="ProtNLM"/>
    </source>
</evidence>
<protein>
    <recommendedName>
        <fullName evidence="3">Ricin B lectin domain-containing protein</fullName>
    </recommendedName>
</protein>
<sequence length="200" mass="21569">MLEPVNNVWWNTTNLFADLPLREYLVDRTAKEPGFLLSQTNHLEDDCFAYIGTNQVLGTAPCEASSTVKALASENKMASLWVYDATTGSFKLARDTSLCLDIFISQAGFSGMGVYWCHGGVNQRFLRTSPSAAPPPHGGALCALNNVFCVWPSAPSKKRGREGGALNRDETREAGASNKHEGRHAATEGDTMKDAAALAS</sequence>
<evidence type="ECO:0000256" key="1">
    <source>
        <dbReference type="SAM" id="MobiDB-lite"/>
    </source>
</evidence>
<organism evidence="2">
    <name type="scientific">Chrysotila carterae</name>
    <name type="common">Marine alga</name>
    <name type="synonym">Syracosphaera carterae</name>
    <dbReference type="NCBI Taxonomy" id="13221"/>
    <lineage>
        <taxon>Eukaryota</taxon>
        <taxon>Haptista</taxon>
        <taxon>Haptophyta</taxon>
        <taxon>Prymnesiophyceae</taxon>
        <taxon>Isochrysidales</taxon>
        <taxon>Isochrysidaceae</taxon>
        <taxon>Chrysotila</taxon>
    </lineage>
</organism>
<accession>A0A7S4B2T5</accession>
<proteinExistence type="predicted"/>
<gene>
    <name evidence="2" type="ORF">PCAR00345_LOCUS4611</name>
</gene>
<dbReference type="SUPFAM" id="SSF50370">
    <property type="entry name" value="Ricin B-like lectins"/>
    <property type="match status" value="1"/>
</dbReference>
<dbReference type="EMBL" id="HBIZ01007992">
    <property type="protein sequence ID" value="CAE0752026.1"/>
    <property type="molecule type" value="Transcribed_RNA"/>
</dbReference>
<evidence type="ECO:0000313" key="2">
    <source>
        <dbReference type="EMBL" id="CAE0752026.1"/>
    </source>
</evidence>
<feature type="compositionally biased region" description="Basic and acidic residues" evidence="1">
    <location>
        <begin position="167"/>
        <end position="193"/>
    </location>
</feature>
<feature type="region of interest" description="Disordered" evidence="1">
    <location>
        <begin position="156"/>
        <end position="200"/>
    </location>
</feature>
<dbReference type="AlphaFoldDB" id="A0A7S4B2T5"/>
<reference evidence="2" key="1">
    <citation type="submission" date="2021-01" db="EMBL/GenBank/DDBJ databases">
        <authorList>
            <person name="Corre E."/>
            <person name="Pelletier E."/>
            <person name="Niang G."/>
            <person name="Scheremetjew M."/>
            <person name="Finn R."/>
            <person name="Kale V."/>
            <person name="Holt S."/>
            <person name="Cochrane G."/>
            <person name="Meng A."/>
            <person name="Brown T."/>
            <person name="Cohen L."/>
        </authorList>
    </citation>
    <scope>NUCLEOTIDE SEQUENCE</scope>
    <source>
        <strain evidence="2">CCMP645</strain>
    </source>
</reference>
<dbReference type="InterPro" id="IPR035992">
    <property type="entry name" value="Ricin_B-like_lectins"/>
</dbReference>
<name>A0A7S4B2T5_CHRCT</name>